<name>A0AAF0JYN5_9CAUD</name>
<organism evidence="1 2">
    <name type="scientific">Campylobacter phage vB_Cj_QDYZ</name>
    <dbReference type="NCBI Taxonomy" id="3032374"/>
    <lineage>
        <taxon>Viruses</taxon>
        <taxon>Duplodnaviria</taxon>
        <taxon>Heunggongvirae</taxon>
        <taxon>Uroviricota</taxon>
        <taxon>Caudoviricetes</taxon>
        <taxon>Connertonviridae</taxon>
        <taxon>Fletchervirus</taxon>
        <taxon>Fletchervirus QDYZ</taxon>
    </lineage>
</organism>
<proteinExistence type="predicted"/>
<dbReference type="EMBL" id="OQ515481">
    <property type="protein sequence ID" value="WGA02281.1"/>
    <property type="molecule type" value="Genomic_DNA"/>
</dbReference>
<reference evidence="1 2" key="1">
    <citation type="submission" date="2023-02" db="EMBL/GenBank/DDBJ databases">
        <authorList>
            <person name="Wang Y."/>
        </authorList>
    </citation>
    <scope>NUCLEOTIDE SEQUENCE [LARGE SCALE GENOMIC DNA]</scope>
</reference>
<evidence type="ECO:0000313" key="1">
    <source>
        <dbReference type="EMBL" id="WGA02281.1"/>
    </source>
</evidence>
<protein>
    <submittedName>
        <fullName evidence="1">Uncharacterized protein</fullName>
    </submittedName>
</protein>
<dbReference type="Proteomes" id="UP001225733">
    <property type="component" value="Segment"/>
</dbReference>
<sequence length="124" mass="14451">MAQILSQEEIDALLEIDNNYEPENNEIQNTISRKIKDLQDKKQEIDVKIKAIKGLSILKETEFFTIRDYLNIASDLLDCLDYKINYGQKTFDSIINTKAQDRFLNSLKDFKSELLCLIIDMDIV</sequence>
<evidence type="ECO:0000313" key="2">
    <source>
        <dbReference type="Proteomes" id="UP001225733"/>
    </source>
</evidence>
<accession>A0AAF0JYN5</accession>
<keyword evidence="2" id="KW-1185">Reference proteome</keyword>